<proteinExistence type="predicted"/>
<gene>
    <name evidence="1" type="ORF">S03H2_28072</name>
</gene>
<dbReference type="EMBL" id="BARU01016909">
    <property type="protein sequence ID" value="GAH54033.1"/>
    <property type="molecule type" value="Genomic_DNA"/>
</dbReference>
<dbReference type="AlphaFoldDB" id="X1I902"/>
<protein>
    <submittedName>
        <fullName evidence="1">Uncharacterized protein</fullName>
    </submittedName>
</protein>
<dbReference type="SUPFAM" id="SSF47954">
    <property type="entry name" value="Cyclin-like"/>
    <property type="match status" value="1"/>
</dbReference>
<evidence type="ECO:0000313" key="1">
    <source>
        <dbReference type="EMBL" id="GAH54033.1"/>
    </source>
</evidence>
<accession>X1I902</accession>
<organism evidence="1">
    <name type="scientific">marine sediment metagenome</name>
    <dbReference type="NCBI Taxonomy" id="412755"/>
    <lineage>
        <taxon>unclassified sequences</taxon>
        <taxon>metagenomes</taxon>
        <taxon>ecological metagenomes</taxon>
    </lineage>
</organism>
<dbReference type="InterPro" id="IPR036915">
    <property type="entry name" value="Cyclin-like_sf"/>
</dbReference>
<comment type="caution">
    <text evidence="1">The sequence shown here is derived from an EMBL/GenBank/DDBJ whole genome shotgun (WGS) entry which is preliminary data.</text>
</comment>
<sequence length="71" mass="8341">MFSDQFLHYFNFFFKIQDRETEISRRSDVSLCKNPLGVCVAIIYYLSKFEKIKITQKELGKIGKGGESAYY</sequence>
<reference evidence="1" key="1">
    <citation type="journal article" date="2014" name="Front. Microbiol.">
        <title>High frequency of phylogenetically diverse reductive dehalogenase-homologous genes in deep subseafloor sedimentary metagenomes.</title>
        <authorList>
            <person name="Kawai M."/>
            <person name="Futagami T."/>
            <person name="Toyoda A."/>
            <person name="Takaki Y."/>
            <person name="Nishi S."/>
            <person name="Hori S."/>
            <person name="Arai W."/>
            <person name="Tsubouchi T."/>
            <person name="Morono Y."/>
            <person name="Uchiyama I."/>
            <person name="Ito T."/>
            <person name="Fujiyama A."/>
            <person name="Inagaki F."/>
            <person name="Takami H."/>
        </authorList>
    </citation>
    <scope>NUCLEOTIDE SEQUENCE</scope>
    <source>
        <strain evidence="1">Expedition CK06-06</strain>
    </source>
</reference>
<name>X1I902_9ZZZZ</name>